<dbReference type="GO" id="GO:0008865">
    <property type="term" value="F:fructokinase activity"/>
    <property type="evidence" value="ECO:0007669"/>
    <property type="project" value="UniProtKB-ARBA"/>
</dbReference>
<evidence type="ECO:0000313" key="7">
    <source>
        <dbReference type="Proteomes" id="UP000631694"/>
    </source>
</evidence>
<keyword evidence="7" id="KW-1185">Reference proteome</keyword>
<protein>
    <submittedName>
        <fullName evidence="6">Sugar kinase</fullName>
    </submittedName>
</protein>
<feature type="domain" description="Carbohydrate kinase PfkB" evidence="5">
    <location>
        <begin position="18"/>
        <end position="288"/>
    </location>
</feature>
<name>A0A931I2H9_9HYPH</name>
<dbReference type="Proteomes" id="UP000631694">
    <property type="component" value="Unassembled WGS sequence"/>
</dbReference>
<comment type="caution">
    <text evidence="6">The sequence shown here is derived from an EMBL/GenBank/DDBJ whole genome shotgun (WGS) entry which is preliminary data.</text>
</comment>
<sequence length="310" mass="31836">MGEPMVEFVREPGPGPKRYLRGFGGDVSNAAIAAARQGAEVAFFTALGNDEFGRDILDLWADEGVDASAVLLREDASTAIYFVDPHAEERRFTYFRAGSAASRVTAADVPEAAVRAAAVLHLSAISQAIGTGPAEAGFHAMRIARAAGTLVSYDTNLRLKLWSLDTARATTEAALRLADIALPSLDDARILTGLDDADAIVDAHLALGPGIVVLKCGADGAVIAAGGERRRIPAAPARPVDSTGAGDAFGGAFLARFIETGDPFAAGHYAAAVAAATVSGFGAVEPIPRRAEVEAMLGAAPTELDAAAPT</sequence>
<gene>
    <name evidence="6" type="ORF">I5731_07645</name>
</gene>
<organism evidence="6 7">
    <name type="scientific">Methylobrevis albus</name>
    <dbReference type="NCBI Taxonomy" id="2793297"/>
    <lineage>
        <taxon>Bacteria</taxon>
        <taxon>Pseudomonadati</taxon>
        <taxon>Pseudomonadota</taxon>
        <taxon>Alphaproteobacteria</taxon>
        <taxon>Hyphomicrobiales</taxon>
        <taxon>Pleomorphomonadaceae</taxon>
        <taxon>Methylobrevis</taxon>
    </lineage>
</organism>
<reference evidence="6" key="1">
    <citation type="submission" date="2020-12" db="EMBL/GenBank/DDBJ databases">
        <title>Methylobrevis albus sp. nov., isolated from fresh water lack sediment.</title>
        <authorList>
            <person name="Zou Q."/>
        </authorList>
    </citation>
    <scope>NUCLEOTIDE SEQUENCE</scope>
    <source>
        <strain evidence="6">L22</strain>
    </source>
</reference>
<dbReference type="GO" id="GO:0008673">
    <property type="term" value="F:2-dehydro-3-deoxygluconokinase activity"/>
    <property type="evidence" value="ECO:0007669"/>
    <property type="project" value="TreeGrafter"/>
</dbReference>
<dbReference type="GO" id="GO:0006000">
    <property type="term" value="P:fructose metabolic process"/>
    <property type="evidence" value="ECO:0007669"/>
    <property type="project" value="UniProtKB-ARBA"/>
</dbReference>
<keyword evidence="2 4" id="KW-0808">Transferase</keyword>
<dbReference type="GO" id="GO:0005829">
    <property type="term" value="C:cytosol"/>
    <property type="evidence" value="ECO:0007669"/>
    <property type="project" value="TreeGrafter"/>
</dbReference>
<dbReference type="InterPro" id="IPR050306">
    <property type="entry name" value="PfkB_Carbo_kinase"/>
</dbReference>
<dbReference type="PRINTS" id="PR00990">
    <property type="entry name" value="RIBOKINASE"/>
</dbReference>
<dbReference type="GO" id="GO:0042840">
    <property type="term" value="P:D-glucuronate catabolic process"/>
    <property type="evidence" value="ECO:0007669"/>
    <property type="project" value="TreeGrafter"/>
</dbReference>
<dbReference type="InterPro" id="IPR029056">
    <property type="entry name" value="Ribokinase-like"/>
</dbReference>
<evidence type="ECO:0000256" key="2">
    <source>
        <dbReference type="ARBA" id="ARBA00022679"/>
    </source>
</evidence>
<dbReference type="PANTHER" id="PTHR43085">
    <property type="entry name" value="HEXOKINASE FAMILY MEMBER"/>
    <property type="match status" value="1"/>
</dbReference>
<dbReference type="Gene3D" id="3.40.1190.20">
    <property type="match status" value="1"/>
</dbReference>
<dbReference type="InterPro" id="IPR011611">
    <property type="entry name" value="PfkB_dom"/>
</dbReference>
<dbReference type="InterPro" id="IPR002139">
    <property type="entry name" value="Ribo/fructo_kinase"/>
</dbReference>
<dbReference type="GO" id="GO:0019698">
    <property type="term" value="P:D-galacturonate catabolic process"/>
    <property type="evidence" value="ECO:0007669"/>
    <property type="project" value="TreeGrafter"/>
</dbReference>
<keyword evidence="3 4" id="KW-0418">Kinase</keyword>
<dbReference type="EMBL" id="JADZLT010000049">
    <property type="protein sequence ID" value="MBH0237688.1"/>
    <property type="molecule type" value="Genomic_DNA"/>
</dbReference>
<dbReference type="AlphaFoldDB" id="A0A931I2H9"/>
<dbReference type="PANTHER" id="PTHR43085:SF15">
    <property type="entry name" value="2-DEHYDRO-3-DEOXYGLUCONOKINASE"/>
    <property type="match status" value="1"/>
</dbReference>
<dbReference type="SUPFAM" id="SSF53613">
    <property type="entry name" value="Ribokinase-like"/>
    <property type="match status" value="1"/>
</dbReference>
<proteinExistence type="inferred from homology"/>
<dbReference type="PROSITE" id="PS00584">
    <property type="entry name" value="PFKB_KINASES_2"/>
    <property type="match status" value="1"/>
</dbReference>
<evidence type="ECO:0000259" key="5">
    <source>
        <dbReference type="Pfam" id="PF00294"/>
    </source>
</evidence>
<accession>A0A931I2H9</accession>
<comment type="similarity">
    <text evidence="1 4">Belongs to the carbohydrate kinase PfkB family.</text>
</comment>
<evidence type="ECO:0000313" key="6">
    <source>
        <dbReference type="EMBL" id="MBH0237688.1"/>
    </source>
</evidence>
<evidence type="ECO:0000256" key="1">
    <source>
        <dbReference type="ARBA" id="ARBA00010688"/>
    </source>
</evidence>
<dbReference type="CDD" id="cd01166">
    <property type="entry name" value="KdgK"/>
    <property type="match status" value="1"/>
</dbReference>
<evidence type="ECO:0000256" key="3">
    <source>
        <dbReference type="ARBA" id="ARBA00022777"/>
    </source>
</evidence>
<dbReference type="InterPro" id="IPR002173">
    <property type="entry name" value="Carboh/pur_kinase_PfkB_CS"/>
</dbReference>
<dbReference type="GO" id="GO:0006974">
    <property type="term" value="P:DNA damage response"/>
    <property type="evidence" value="ECO:0007669"/>
    <property type="project" value="TreeGrafter"/>
</dbReference>
<dbReference type="Pfam" id="PF00294">
    <property type="entry name" value="PfkB"/>
    <property type="match status" value="1"/>
</dbReference>
<evidence type="ECO:0000256" key="4">
    <source>
        <dbReference type="RuleBase" id="RU003704"/>
    </source>
</evidence>